<organism evidence="2 3">
    <name type="scientific">Xanthomonas vesicatoria ATCC 35937</name>
    <dbReference type="NCBI Taxonomy" id="925775"/>
    <lineage>
        <taxon>Bacteria</taxon>
        <taxon>Pseudomonadati</taxon>
        <taxon>Pseudomonadota</taxon>
        <taxon>Gammaproteobacteria</taxon>
        <taxon>Lysobacterales</taxon>
        <taxon>Lysobacteraceae</taxon>
        <taxon>Xanthomonas</taxon>
    </lineage>
</organism>
<dbReference type="Proteomes" id="UP000003299">
    <property type="component" value="Unassembled WGS sequence"/>
</dbReference>
<feature type="region of interest" description="Disordered" evidence="1">
    <location>
        <begin position="1"/>
        <end position="25"/>
    </location>
</feature>
<accession>F0B9R7</accession>
<dbReference type="AlphaFoldDB" id="F0B9R7"/>
<reference evidence="2 3" key="1">
    <citation type="journal article" date="2011" name="BMC Genomics">
        <title>Comparative genomics reveals diversity among xanthomonads infecting tomato and pepper.</title>
        <authorList>
            <person name="Potnis N."/>
            <person name="Krasileva K."/>
            <person name="Chow V."/>
            <person name="Almeida N.F."/>
            <person name="Patil P.B."/>
            <person name="Ryan R.P."/>
            <person name="Sharlach M."/>
            <person name="Behlau F."/>
            <person name="Dow J.M."/>
            <person name="Momol M.T."/>
            <person name="White F.F."/>
            <person name="Preston J.F."/>
            <person name="Vinatzer B.A."/>
            <person name="Koebnik R."/>
            <person name="Setubal J.C."/>
            <person name="Norman D.J."/>
            <person name="Staskawicz B.J."/>
            <person name="Jones J.B."/>
        </authorList>
    </citation>
    <scope>NUCLEOTIDE SEQUENCE [LARGE SCALE GENOMIC DNA]</scope>
    <source>
        <strain evidence="2 3">ATCC 35937</strain>
    </source>
</reference>
<sequence length="95" mass="10434">MTDTKPTNGRPDDENQGLDQMHITATAHPMTAADVGLWDALRSYLNLPVPLSAVLRRPYAFLRQGDAPPENANHKSATILPLRRPETTAGDDKET</sequence>
<proteinExistence type="predicted"/>
<protein>
    <submittedName>
        <fullName evidence="2">Uncharacterized protein</fullName>
    </submittedName>
</protein>
<feature type="compositionally biased region" description="Basic and acidic residues" evidence="1">
    <location>
        <begin position="83"/>
        <end position="95"/>
    </location>
</feature>
<feature type="region of interest" description="Disordered" evidence="1">
    <location>
        <begin position="63"/>
        <end position="95"/>
    </location>
</feature>
<comment type="caution">
    <text evidence="2">The sequence shown here is derived from an EMBL/GenBank/DDBJ whole genome shotgun (WGS) entry which is preliminary data.</text>
</comment>
<gene>
    <name evidence="2" type="ORF">XVE_0821</name>
</gene>
<dbReference type="EMBL" id="AEQV01000019">
    <property type="protein sequence ID" value="EGD10766.1"/>
    <property type="molecule type" value="Genomic_DNA"/>
</dbReference>
<evidence type="ECO:0000313" key="3">
    <source>
        <dbReference type="Proteomes" id="UP000003299"/>
    </source>
</evidence>
<evidence type="ECO:0000256" key="1">
    <source>
        <dbReference type="SAM" id="MobiDB-lite"/>
    </source>
</evidence>
<name>F0B9R7_9XANT</name>
<evidence type="ECO:0000313" key="2">
    <source>
        <dbReference type="EMBL" id="EGD10766.1"/>
    </source>
</evidence>